<reference evidence="2 3" key="1">
    <citation type="journal article" date="2012" name="J. Bacteriol.">
        <title>Genome Sequence of Pectin-Degrading Alishewanella aestuarii Strain B11T, Isolated from Tidal Flat Sediment.</title>
        <authorList>
            <person name="Jung J."/>
            <person name="Choi S."/>
            <person name="Chun J."/>
            <person name="Park W."/>
        </authorList>
    </citation>
    <scope>NUCLEOTIDE SEQUENCE [LARGE SCALE GENOMIC DNA]</scope>
    <source>
        <strain evidence="2 3">B11</strain>
    </source>
</reference>
<proteinExistence type="predicted"/>
<comment type="caution">
    <text evidence="2">The sequence shown here is derived from an EMBL/GenBank/DDBJ whole genome shotgun (WGS) entry which is preliminary data.</text>
</comment>
<accession>J1QGH6</accession>
<organism evidence="2 3">
    <name type="scientific">Alishewanella aestuarii B11</name>
    <dbReference type="NCBI Taxonomy" id="1197174"/>
    <lineage>
        <taxon>Bacteria</taxon>
        <taxon>Pseudomonadati</taxon>
        <taxon>Pseudomonadota</taxon>
        <taxon>Gammaproteobacteria</taxon>
        <taxon>Alteromonadales</taxon>
        <taxon>Alteromonadaceae</taxon>
        <taxon>Alishewanella</taxon>
    </lineage>
</organism>
<dbReference type="PATRIC" id="fig|1197174.4.peg.2487"/>
<dbReference type="EMBL" id="ALAB01000029">
    <property type="protein sequence ID" value="EJI84611.1"/>
    <property type="molecule type" value="Genomic_DNA"/>
</dbReference>
<dbReference type="RefSeq" id="WP_008609494.1">
    <property type="nucleotide sequence ID" value="NZ_ALAB01000029.1"/>
</dbReference>
<evidence type="ECO:0000259" key="1">
    <source>
        <dbReference type="Pfam" id="PF10040"/>
    </source>
</evidence>
<dbReference type="InterPro" id="IPR019267">
    <property type="entry name" value="CRISPR-assoc_Cas6_C"/>
</dbReference>
<dbReference type="Proteomes" id="UP000012043">
    <property type="component" value="Unassembled WGS sequence"/>
</dbReference>
<evidence type="ECO:0000313" key="3">
    <source>
        <dbReference type="Proteomes" id="UP000012043"/>
    </source>
</evidence>
<keyword evidence="3" id="KW-1185">Reference proteome</keyword>
<sequence length="293" mass="32553">MTLFQQALANFQLLHLTITLQLQGDCSLPAYKGSMWHGWFGHALKQVSEPAFNALYLQYDHEQPKPYAIEPGFDQKTEWRAGELIQFNLRLFGAASDLGPIVHKAILAGERLGLGPARTAVKLVAFNAIGPQGLLAPYQTCSLSAYLAKPFATASAQTLILNTPLRLKQQGKVLHNPQQLTAKLLAAQARRRLMQLYKYWVSEEPEQLEAISQLPLDLGQSQLSNSLYFEDWQRFSLKQQEFIPLGGFKGVITISRCSPGLSQWLKIGEQLQLGGKTTFGLGSYQLVPAINNS</sequence>
<dbReference type="AlphaFoldDB" id="J1QGH6"/>
<dbReference type="Pfam" id="PF10040">
    <property type="entry name" value="CRISPR_Cas6"/>
    <property type="match status" value="1"/>
</dbReference>
<evidence type="ECO:0000313" key="2">
    <source>
        <dbReference type="EMBL" id="EJI84611.1"/>
    </source>
</evidence>
<protein>
    <recommendedName>
        <fullName evidence="1">CRISPR-associated protein Cas6 C-terminal domain-containing protein</fullName>
    </recommendedName>
</protein>
<name>J1QGH6_9ALTE</name>
<feature type="domain" description="CRISPR-associated protein Cas6 C-terminal" evidence="1">
    <location>
        <begin position="161"/>
        <end position="284"/>
    </location>
</feature>
<gene>
    <name evidence="2" type="ORF">AEST_25440</name>
</gene>